<proteinExistence type="predicted"/>
<dbReference type="SUPFAM" id="SSF54768">
    <property type="entry name" value="dsRNA-binding domain-like"/>
    <property type="match status" value="2"/>
</dbReference>
<organism evidence="4 5">
    <name type="scientific">Cryomyces antarcticus</name>
    <dbReference type="NCBI Taxonomy" id="329879"/>
    <lineage>
        <taxon>Eukaryota</taxon>
        <taxon>Fungi</taxon>
        <taxon>Dikarya</taxon>
        <taxon>Ascomycota</taxon>
        <taxon>Pezizomycotina</taxon>
        <taxon>Dothideomycetes</taxon>
        <taxon>Dothideomycetes incertae sedis</taxon>
        <taxon>Cryomyces</taxon>
    </lineage>
</organism>
<keyword evidence="1" id="KW-0694">RNA-binding</keyword>
<dbReference type="PROSITE" id="PS50137">
    <property type="entry name" value="DS_RBD"/>
    <property type="match status" value="1"/>
</dbReference>
<evidence type="ECO:0000313" key="5">
    <source>
        <dbReference type="Proteomes" id="UP001357485"/>
    </source>
</evidence>
<evidence type="ECO:0000256" key="2">
    <source>
        <dbReference type="SAM" id="MobiDB-lite"/>
    </source>
</evidence>
<feature type="domain" description="DRBM" evidence="3">
    <location>
        <begin position="251"/>
        <end position="292"/>
    </location>
</feature>
<comment type="caution">
    <text evidence="4">The sequence shown here is derived from an EMBL/GenBank/DDBJ whole genome shotgun (WGS) entry which is preliminary data.</text>
</comment>
<dbReference type="InterPro" id="IPR014720">
    <property type="entry name" value="dsRBD_dom"/>
</dbReference>
<feature type="region of interest" description="Disordered" evidence="2">
    <location>
        <begin position="95"/>
        <end position="115"/>
    </location>
</feature>
<feature type="region of interest" description="Disordered" evidence="2">
    <location>
        <begin position="294"/>
        <end position="319"/>
    </location>
</feature>
<protein>
    <recommendedName>
        <fullName evidence="3">DRBM domain-containing protein</fullName>
    </recommendedName>
</protein>
<reference evidence="4 5" key="1">
    <citation type="submission" date="2023-08" db="EMBL/GenBank/DDBJ databases">
        <title>Black Yeasts Isolated from many extreme environments.</title>
        <authorList>
            <person name="Coleine C."/>
            <person name="Stajich J.E."/>
            <person name="Selbmann L."/>
        </authorList>
    </citation>
    <scope>NUCLEOTIDE SEQUENCE [LARGE SCALE GENOMIC DNA]</scope>
    <source>
        <strain evidence="4 5">CCFEE 536</strain>
    </source>
</reference>
<dbReference type="Proteomes" id="UP001357485">
    <property type="component" value="Unassembled WGS sequence"/>
</dbReference>
<evidence type="ECO:0000259" key="3">
    <source>
        <dbReference type="PROSITE" id="PS50137"/>
    </source>
</evidence>
<evidence type="ECO:0000256" key="1">
    <source>
        <dbReference type="PROSITE-ProRule" id="PRU00266"/>
    </source>
</evidence>
<feature type="region of interest" description="Disordered" evidence="2">
    <location>
        <begin position="17"/>
        <end position="64"/>
    </location>
</feature>
<dbReference type="Gene3D" id="3.30.160.20">
    <property type="match status" value="2"/>
</dbReference>
<dbReference type="EMBL" id="JAVRRA010016666">
    <property type="protein sequence ID" value="KAK5201383.1"/>
    <property type="molecule type" value="Genomic_DNA"/>
</dbReference>
<sequence length="440" mass="46785">MANNNPQPFISSAPVYYQANNTAPPPSSSFQHPTSQPLPTYHGLPPSSTHGLPPPPYPQTQPSYASQGIHNIFSMAEWERQQRIIDHVNASTPHAFPLSSNSHTPSLKRKAKNSHNALPPMPAVPGPSSTGHVARFHEMCQERGITPVFTFSEPFLARFAVSVAFGGTILAHPGPFGSKKDAKEAVCQRAYATLDSMPKPAASKGGKKHSATDSSGQPSQEENHIGLLLEWSTRARSAPPQFTEHILSAGFACECAIAPRSHTPFGSATVTHSTKKAARKAAAREAVEWLREKGEIPRPGEGPPNKRLKKNNSSAAAAVPAAAPPPVVTNYTQQVNEMCALLGFGAPDYRIYPSVPSAITSPTPSNNSPLTTNISTLFSGAAYFPQDPDLAGPIGAVRAIYGRRAAREECARLVLEALGAVKKAREARMGLVGLGSGLPN</sequence>
<feature type="compositionally biased region" description="Polar residues" evidence="2">
    <location>
        <begin position="18"/>
        <end position="38"/>
    </location>
</feature>
<keyword evidence="5" id="KW-1185">Reference proteome</keyword>
<name>A0ABR0LP92_9PEZI</name>
<feature type="region of interest" description="Disordered" evidence="2">
    <location>
        <begin position="197"/>
        <end position="222"/>
    </location>
</feature>
<dbReference type="CDD" id="cd00048">
    <property type="entry name" value="DSRM_SF"/>
    <property type="match status" value="1"/>
</dbReference>
<evidence type="ECO:0000313" key="4">
    <source>
        <dbReference type="EMBL" id="KAK5201383.1"/>
    </source>
</evidence>
<gene>
    <name evidence="4" type="ORF">LTR16_002870</name>
</gene>
<accession>A0ABR0LP92</accession>